<organism evidence="9 10">
    <name type="scientific">Pelusios castaneus</name>
    <name type="common">West African mud turtle</name>
    <dbReference type="NCBI Taxonomy" id="367368"/>
    <lineage>
        <taxon>Eukaryota</taxon>
        <taxon>Metazoa</taxon>
        <taxon>Chordata</taxon>
        <taxon>Craniata</taxon>
        <taxon>Vertebrata</taxon>
        <taxon>Euteleostomi</taxon>
        <taxon>Archelosauria</taxon>
        <taxon>Testudinata</taxon>
        <taxon>Testudines</taxon>
        <taxon>Pleurodira</taxon>
        <taxon>Pelomedusidae</taxon>
        <taxon>Pelusios</taxon>
    </lineage>
</organism>
<evidence type="ECO:0000256" key="4">
    <source>
        <dbReference type="ARBA" id="ARBA00022989"/>
    </source>
</evidence>
<keyword evidence="3 8" id="KW-0812">Transmembrane</keyword>
<evidence type="ECO:0000313" key="9">
    <source>
        <dbReference type="Ensembl" id="ENSPCEP00000016753.1"/>
    </source>
</evidence>
<name>A0A8C8SAP2_9SAUR</name>
<dbReference type="PANTHER" id="PTHR11266">
    <property type="entry name" value="PEROXISOMAL MEMBRANE PROTEIN 2, PXMP2 MPV17"/>
    <property type="match status" value="1"/>
</dbReference>
<comment type="similarity">
    <text evidence="2 8">Belongs to the peroxisomal membrane protein PXMP2/4 family.</text>
</comment>
<evidence type="ECO:0000313" key="10">
    <source>
        <dbReference type="Proteomes" id="UP000694393"/>
    </source>
</evidence>
<dbReference type="Ensembl" id="ENSPCET00000017342.1">
    <property type="protein sequence ID" value="ENSPCEP00000016753.1"/>
    <property type="gene ID" value="ENSPCEG00000013161.1"/>
</dbReference>
<evidence type="ECO:0000256" key="8">
    <source>
        <dbReference type="RuleBase" id="RU363053"/>
    </source>
</evidence>
<dbReference type="GO" id="GO:0005739">
    <property type="term" value="C:mitochondrion"/>
    <property type="evidence" value="ECO:0007669"/>
    <property type="project" value="TreeGrafter"/>
</dbReference>
<evidence type="ECO:0000256" key="6">
    <source>
        <dbReference type="ARBA" id="ARBA00049743"/>
    </source>
</evidence>
<feature type="transmembrane region" description="Helical" evidence="8">
    <location>
        <begin position="94"/>
        <end position="115"/>
    </location>
</feature>
<comment type="subcellular location">
    <subcellularLocation>
        <location evidence="1">Membrane</location>
        <topology evidence="1">Multi-pass membrane protein</topology>
    </subcellularLocation>
</comment>
<dbReference type="InterPro" id="IPR007248">
    <property type="entry name" value="Mpv17_PMP22"/>
</dbReference>
<keyword evidence="4 8" id="KW-1133">Transmembrane helix</keyword>
<keyword evidence="5 8" id="KW-0472">Membrane</keyword>
<reference evidence="9" key="1">
    <citation type="submission" date="2025-08" db="UniProtKB">
        <authorList>
            <consortium name="Ensembl"/>
        </authorList>
    </citation>
    <scope>IDENTIFICATION</scope>
</reference>
<keyword evidence="10" id="KW-1185">Reference proteome</keyword>
<evidence type="ECO:0000256" key="2">
    <source>
        <dbReference type="ARBA" id="ARBA00006824"/>
    </source>
</evidence>
<evidence type="ECO:0000256" key="7">
    <source>
        <dbReference type="ARBA" id="ARBA00049801"/>
    </source>
</evidence>
<protein>
    <recommendedName>
        <fullName evidence="6">Mitochondrial inner membrane protein Mpv17</fullName>
    </recommendedName>
    <alternativeName>
        <fullName evidence="7">Protein Mpv17</fullName>
    </alternativeName>
</protein>
<dbReference type="AlphaFoldDB" id="A0A8C8SAP2"/>
<dbReference type="PANTHER" id="PTHR11266:SF17">
    <property type="entry name" value="PROTEIN MPV17"/>
    <property type="match status" value="1"/>
</dbReference>
<evidence type="ECO:0000256" key="5">
    <source>
        <dbReference type="ARBA" id="ARBA00023136"/>
    </source>
</evidence>
<dbReference type="Proteomes" id="UP000694393">
    <property type="component" value="Unplaced"/>
</dbReference>
<evidence type="ECO:0000256" key="3">
    <source>
        <dbReference type="ARBA" id="ARBA00022692"/>
    </source>
</evidence>
<feature type="transmembrane region" description="Helical" evidence="8">
    <location>
        <begin position="55"/>
        <end position="74"/>
    </location>
</feature>
<sequence>MALLWRSYQRLMALHPWKVQILTAGSLVGIGDVISQQLVERRGLRGHSSRRTLKMMAIGFCFVGPVVGGWYQLLDRLVPGNTRVVAVKKMALDQAAFAPCFLGCFLAIAGVLNGLPAEENWAKIRRVSPQFLCPGVFAQFLRLLPQAPGAQHLAPPSG</sequence>
<reference evidence="9" key="2">
    <citation type="submission" date="2025-09" db="UniProtKB">
        <authorList>
            <consortium name="Ensembl"/>
        </authorList>
    </citation>
    <scope>IDENTIFICATION</scope>
</reference>
<evidence type="ECO:0000256" key="1">
    <source>
        <dbReference type="ARBA" id="ARBA00004141"/>
    </source>
</evidence>
<dbReference type="GO" id="GO:0015267">
    <property type="term" value="F:channel activity"/>
    <property type="evidence" value="ECO:0007669"/>
    <property type="project" value="TreeGrafter"/>
</dbReference>
<accession>A0A8C8SAP2</accession>
<dbReference type="GO" id="GO:1901858">
    <property type="term" value="P:regulation of mitochondrial DNA metabolic process"/>
    <property type="evidence" value="ECO:0007669"/>
    <property type="project" value="TreeGrafter"/>
</dbReference>
<dbReference type="GO" id="GO:0016020">
    <property type="term" value="C:membrane"/>
    <property type="evidence" value="ECO:0007669"/>
    <property type="project" value="UniProtKB-SubCell"/>
</dbReference>
<proteinExistence type="inferred from homology"/>